<evidence type="ECO:0000313" key="2">
    <source>
        <dbReference type="EMBL" id="GAI55331.1"/>
    </source>
</evidence>
<sequence length="162" mass="18840">GLCLFSNRIHLFIPPKKEKSQINLISDALYNIKYDYTETNHARCINYLSMRYRKRSLIIMLSDFVDIDTSEDMIESVISSARRNSFLFIGLRDPFIEARARQFPQSTPEAYHKAVAIELLTDRKNVLEKMRRNGVHVLDCEPDQLTAPMINKYLELTKLGVL</sequence>
<proteinExistence type="predicted"/>
<comment type="caution">
    <text evidence="2">The sequence shown here is derived from an EMBL/GenBank/DDBJ whole genome shotgun (WGS) entry which is preliminary data.</text>
</comment>
<reference evidence="2" key="1">
    <citation type="journal article" date="2014" name="Front. Microbiol.">
        <title>High frequency of phylogenetically diverse reductive dehalogenase-homologous genes in deep subseafloor sedimentary metagenomes.</title>
        <authorList>
            <person name="Kawai M."/>
            <person name="Futagami T."/>
            <person name="Toyoda A."/>
            <person name="Takaki Y."/>
            <person name="Nishi S."/>
            <person name="Hori S."/>
            <person name="Arai W."/>
            <person name="Tsubouchi T."/>
            <person name="Morono Y."/>
            <person name="Uchiyama I."/>
            <person name="Ito T."/>
            <person name="Fujiyama A."/>
            <person name="Inagaki F."/>
            <person name="Takami H."/>
        </authorList>
    </citation>
    <scope>NUCLEOTIDE SEQUENCE</scope>
    <source>
        <strain evidence="2">Expedition CK06-06</strain>
    </source>
</reference>
<name>X1QKI3_9ZZZZ</name>
<dbReference type="Pfam" id="PF01882">
    <property type="entry name" value="DUF58"/>
    <property type="match status" value="1"/>
</dbReference>
<dbReference type="PANTHER" id="PTHR33608:SF3">
    <property type="entry name" value="SLR2013 PROTEIN"/>
    <property type="match status" value="1"/>
</dbReference>
<protein>
    <recommendedName>
        <fullName evidence="1">DUF58 domain-containing protein</fullName>
    </recommendedName>
</protein>
<dbReference type="InterPro" id="IPR002881">
    <property type="entry name" value="DUF58"/>
</dbReference>
<gene>
    <name evidence="2" type="ORF">S06H3_58505</name>
</gene>
<dbReference type="EMBL" id="BARV01037884">
    <property type="protein sequence ID" value="GAI55331.1"/>
    <property type="molecule type" value="Genomic_DNA"/>
</dbReference>
<dbReference type="AlphaFoldDB" id="X1QKI3"/>
<accession>X1QKI3</accession>
<evidence type="ECO:0000259" key="1">
    <source>
        <dbReference type="Pfam" id="PF01882"/>
    </source>
</evidence>
<dbReference type="PANTHER" id="PTHR33608">
    <property type="entry name" value="BLL2464 PROTEIN"/>
    <property type="match status" value="1"/>
</dbReference>
<feature type="domain" description="DUF58" evidence="1">
    <location>
        <begin position="1"/>
        <end position="94"/>
    </location>
</feature>
<organism evidence="2">
    <name type="scientific">marine sediment metagenome</name>
    <dbReference type="NCBI Taxonomy" id="412755"/>
    <lineage>
        <taxon>unclassified sequences</taxon>
        <taxon>metagenomes</taxon>
        <taxon>ecological metagenomes</taxon>
    </lineage>
</organism>
<feature type="non-terminal residue" evidence="2">
    <location>
        <position position="1"/>
    </location>
</feature>